<gene>
    <name evidence="1" type="ORF">AAM4_2768</name>
</gene>
<evidence type="ECO:0000313" key="1">
    <source>
        <dbReference type="EMBL" id="CED92600.1"/>
    </source>
</evidence>
<organism evidence="1">
    <name type="scientific">Actinomyces succiniciruminis</name>
    <dbReference type="NCBI Taxonomy" id="1522002"/>
    <lineage>
        <taxon>Bacteria</taxon>
        <taxon>Bacillati</taxon>
        <taxon>Actinomycetota</taxon>
        <taxon>Actinomycetes</taxon>
        <taxon>Actinomycetales</taxon>
        <taxon>Actinomycetaceae</taxon>
        <taxon>Actinomyces</taxon>
    </lineage>
</organism>
<dbReference type="RefSeq" id="WP_210582239.1">
    <property type="nucleotide sequence ID" value="NZ_LK995542.1"/>
</dbReference>
<dbReference type="EMBL" id="LK995542">
    <property type="protein sequence ID" value="CED92600.1"/>
    <property type="molecule type" value="Genomic_DNA"/>
</dbReference>
<reference evidence="1" key="1">
    <citation type="submission" date="2014-07" db="EMBL/GenBank/DDBJ databases">
        <authorList>
            <person name="Zhang J.E."/>
            <person name="Yang H."/>
            <person name="Guo J."/>
            <person name="Deng Z."/>
            <person name="Luo H."/>
            <person name="Luo M."/>
            <person name="Zhao B."/>
        </authorList>
    </citation>
    <scope>NUCLEOTIDE SEQUENCE</scope>
    <source>
        <strain evidence="1">AM4</strain>
    </source>
</reference>
<name>A0A1L7RQP4_9ACTO</name>
<proteinExistence type="predicted"/>
<dbReference type="AlphaFoldDB" id="A0A1L7RQP4"/>
<sequence>MGVSDPLAARAAELHAQALEADALAARYRAERDELIDQLRETEPKRWSYTALAQALGCSRELIAQIVRRRR</sequence>
<accession>A0A1L7RQP4</accession>
<protein>
    <submittedName>
        <fullName evidence="1">Uncharacterized protein</fullName>
    </submittedName>
</protein>